<name>A0AAV6J8Q5_9ERIC</name>
<protein>
    <recommendedName>
        <fullName evidence="4">Endonuclease/exonuclease/phosphatase domain-containing protein</fullName>
    </recommendedName>
</protein>
<evidence type="ECO:0000256" key="1">
    <source>
        <dbReference type="SAM" id="MobiDB-lite"/>
    </source>
</evidence>
<dbReference type="EMBL" id="JACTNZ010000008">
    <property type="protein sequence ID" value="KAG5537507.1"/>
    <property type="molecule type" value="Genomic_DNA"/>
</dbReference>
<dbReference type="PANTHER" id="PTHR33710:SF77">
    <property type="entry name" value="DNASE I-LIKE SUPERFAMILY PROTEIN"/>
    <property type="match status" value="1"/>
</dbReference>
<feature type="compositionally biased region" description="Basic residues" evidence="1">
    <location>
        <begin position="56"/>
        <end position="69"/>
    </location>
</feature>
<reference evidence="2" key="1">
    <citation type="submission" date="2020-08" db="EMBL/GenBank/DDBJ databases">
        <title>Plant Genome Project.</title>
        <authorList>
            <person name="Zhang R.-G."/>
        </authorList>
    </citation>
    <scope>NUCLEOTIDE SEQUENCE</scope>
    <source>
        <strain evidence="2">WSP0</strain>
        <tissue evidence="2">Leaf</tissue>
    </source>
</reference>
<evidence type="ECO:0008006" key="4">
    <source>
        <dbReference type="Google" id="ProtNLM"/>
    </source>
</evidence>
<feature type="region of interest" description="Disordered" evidence="1">
    <location>
        <begin position="44"/>
        <end position="69"/>
    </location>
</feature>
<organism evidence="2 3">
    <name type="scientific">Rhododendron griersonianum</name>
    <dbReference type="NCBI Taxonomy" id="479676"/>
    <lineage>
        <taxon>Eukaryota</taxon>
        <taxon>Viridiplantae</taxon>
        <taxon>Streptophyta</taxon>
        <taxon>Embryophyta</taxon>
        <taxon>Tracheophyta</taxon>
        <taxon>Spermatophyta</taxon>
        <taxon>Magnoliopsida</taxon>
        <taxon>eudicotyledons</taxon>
        <taxon>Gunneridae</taxon>
        <taxon>Pentapetalae</taxon>
        <taxon>asterids</taxon>
        <taxon>Ericales</taxon>
        <taxon>Ericaceae</taxon>
        <taxon>Ericoideae</taxon>
        <taxon>Rhodoreae</taxon>
        <taxon>Rhododendron</taxon>
    </lineage>
</organism>
<evidence type="ECO:0000313" key="2">
    <source>
        <dbReference type="EMBL" id="KAG5537507.1"/>
    </source>
</evidence>
<dbReference type="InterPro" id="IPR036691">
    <property type="entry name" value="Endo/exonu/phosph_ase_sf"/>
</dbReference>
<dbReference type="SUPFAM" id="SSF56219">
    <property type="entry name" value="DNase I-like"/>
    <property type="match status" value="1"/>
</dbReference>
<comment type="caution">
    <text evidence="2">The sequence shown here is derived from an EMBL/GenBank/DDBJ whole genome shotgun (WGS) entry which is preliminary data.</text>
</comment>
<dbReference type="AlphaFoldDB" id="A0AAV6J8Q5"/>
<dbReference type="Gene3D" id="3.60.10.10">
    <property type="entry name" value="Endonuclease/exonuclease/phosphatase"/>
    <property type="match status" value="1"/>
</dbReference>
<accession>A0AAV6J8Q5</accession>
<sequence length="339" mass="39023">MDFTLSTAFKTLSLKRKAQADLDVLPEPIQLKICELATLTPDPIIPKTTPPNSIRKSYKQSRNPRNRGCKRKFLPKRRKALMSPQKRLRWLASNSHGCNGDAQLECSGDGTTPDIPDLMRVVYNPSPPKGLSGGLALWWMDEVGVDVWYKSKNMFRCVINWPQVSSPWLATFIYAPPVWNQRLVFWKYLQQIAKENKYPWLCVGDWNDFGSPSEKQGGLPCSRGRMEQFHNLVSECEFMDLEFKGPSYTWSNNQEEDHNIRIRLDKAMATVPWRSLFPLAQVSHELRVGSDHCPLVVHCRVPLKRVPFCFKFELKWSTHEGCKGVIDRVWESQLTTKGV</sequence>
<keyword evidence="3" id="KW-1185">Reference proteome</keyword>
<dbReference type="Proteomes" id="UP000823749">
    <property type="component" value="Chromosome 8"/>
</dbReference>
<gene>
    <name evidence="2" type="ORF">RHGRI_024836</name>
</gene>
<evidence type="ECO:0000313" key="3">
    <source>
        <dbReference type="Proteomes" id="UP000823749"/>
    </source>
</evidence>
<proteinExistence type="predicted"/>
<dbReference type="PANTHER" id="PTHR33710">
    <property type="entry name" value="BNAC02G09200D PROTEIN"/>
    <property type="match status" value="1"/>
</dbReference>